<reference evidence="2 3" key="1">
    <citation type="journal article" date="2019" name="Int. J. Syst. Evol. Microbiol.">
        <title>The Global Catalogue of Microorganisms (GCM) 10K type strain sequencing project: providing services to taxonomists for standard genome sequencing and annotation.</title>
        <authorList>
            <consortium name="The Broad Institute Genomics Platform"/>
            <consortium name="The Broad Institute Genome Sequencing Center for Infectious Disease"/>
            <person name="Wu L."/>
            <person name="Ma J."/>
        </authorList>
    </citation>
    <scope>NUCLEOTIDE SEQUENCE [LARGE SCALE GENOMIC DNA]</scope>
    <source>
        <strain evidence="2 3">CGMCC 1.12230</strain>
    </source>
</reference>
<dbReference type="EMBL" id="JBHUDI010000004">
    <property type="protein sequence ID" value="MFD1563270.1"/>
    <property type="molecule type" value="Genomic_DNA"/>
</dbReference>
<organism evidence="2 3">
    <name type="scientific">Haloarchaeobius amylolyticus</name>
    <dbReference type="NCBI Taxonomy" id="1198296"/>
    <lineage>
        <taxon>Archaea</taxon>
        <taxon>Methanobacteriati</taxon>
        <taxon>Methanobacteriota</taxon>
        <taxon>Stenosarchaea group</taxon>
        <taxon>Halobacteria</taxon>
        <taxon>Halobacteriales</taxon>
        <taxon>Halorubellaceae</taxon>
        <taxon>Haloarchaeobius</taxon>
    </lineage>
</organism>
<keyword evidence="3" id="KW-1185">Reference proteome</keyword>
<dbReference type="Proteomes" id="UP001597076">
    <property type="component" value="Unassembled WGS sequence"/>
</dbReference>
<evidence type="ECO:0000313" key="3">
    <source>
        <dbReference type="Proteomes" id="UP001597076"/>
    </source>
</evidence>
<feature type="transmembrane region" description="Helical" evidence="1">
    <location>
        <begin position="7"/>
        <end position="25"/>
    </location>
</feature>
<evidence type="ECO:0000313" key="2">
    <source>
        <dbReference type="EMBL" id="MFD1563270.1"/>
    </source>
</evidence>
<feature type="transmembrane region" description="Helical" evidence="1">
    <location>
        <begin position="31"/>
        <end position="51"/>
    </location>
</feature>
<dbReference type="AlphaFoldDB" id="A0ABD6BEQ3"/>
<feature type="transmembrane region" description="Helical" evidence="1">
    <location>
        <begin position="71"/>
        <end position="90"/>
    </location>
</feature>
<gene>
    <name evidence="2" type="ORF">ACFR99_06895</name>
</gene>
<feature type="transmembrane region" description="Helical" evidence="1">
    <location>
        <begin position="190"/>
        <end position="208"/>
    </location>
</feature>
<feature type="transmembrane region" description="Helical" evidence="1">
    <location>
        <begin position="161"/>
        <end position="178"/>
    </location>
</feature>
<proteinExistence type="predicted"/>
<feature type="transmembrane region" description="Helical" evidence="1">
    <location>
        <begin position="266"/>
        <end position="285"/>
    </location>
</feature>
<accession>A0ABD6BEQ3</accession>
<keyword evidence="1" id="KW-0812">Transmembrane</keyword>
<name>A0ABD6BEQ3_9EURY</name>
<protein>
    <submittedName>
        <fullName evidence="2">Uncharacterized protein</fullName>
    </submittedName>
</protein>
<evidence type="ECO:0000256" key="1">
    <source>
        <dbReference type="SAM" id="Phobius"/>
    </source>
</evidence>
<feature type="transmembrane region" description="Helical" evidence="1">
    <location>
        <begin position="129"/>
        <end position="149"/>
    </location>
</feature>
<keyword evidence="1" id="KW-1133">Transmembrane helix</keyword>
<dbReference type="RefSeq" id="WP_390285676.1">
    <property type="nucleotide sequence ID" value="NZ_JBHUDI010000004.1"/>
</dbReference>
<feature type="transmembrane region" description="Helical" evidence="1">
    <location>
        <begin position="213"/>
        <end position="231"/>
    </location>
</feature>
<comment type="caution">
    <text evidence="2">The sequence shown here is derived from an EMBL/GenBank/DDBJ whole genome shotgun (WGS) entry which is preliminary data.</text>
</comment>
<sequence length="324" mass="31865">MYSRVRLVGYVALLVTPAALLLGAVRAPPALSAGLLSVQFGVVLAGTVVAATERQRLSRIDTVGLDRTDAVDALAVATAAVVTYGLSVHADFGPVRASALVGLAVGLGLSQVDGAAYCGSFVGMVSPVVLPSLEGVALAGTVAALAFVATTDVFGGFGGKYGTLALFGCLTSVALLDADYAAGSALAWDLVPAIVVVAVVGAVATSVLRTHTGASAVVASAAVGLAAGLVFPAVLPALGPTLAAVAFCASFVGMSSADRLETHGQVAGAGLVCGLVYVVVTPALAGAGGKLGTTAFVSCLAVAGGLELPALMRSRIGQSPLRWY</sequence>
<keyword evidence="1" id="KW-0472">Membrane</keyword>